<evidence type="ECO:0000313" key="2">
    <source>
        <dbReference type="EMBL" id="PWN29520.1"/>
    </source>
</evidence>
<dbReference type="InterPro" id="IPR018803">
    <property type="entry name" value="Ish1/Msc1-like"/>
</dbReference>
<gene>
    <name evidence="2" type="ORF">BDZ90DRAFT_230389</name>
</gene>
<reference evidence="2 3" key="1">
    <citation type="journal article" date="2018" name="Mol. Biol. Evol.">
        <title>Broad Genomic Sampling Reveals a Smut Pathogenic Ancestry of the Fungal Clade Ustilaginomycotina.</title>
        <authorList>
            <person name="Kijpornyongpan T."/>
            <person name="Mondo S.J."/>
            <person name="Barry K."/>
            <person name="Sandor L."/>
            <person name="Lee J."/>
            <person name="Lipzen A."/>
            <person name="Pangilinan J."/>
            <person name="LaButti K."/>
            <person name="Hainaut M."/>
            <person name="Henrissat B."/>
            <person name="Grigoriev I.V."/>
            <person name="Spatafora J.W."/>
            <person name="Aime M.C."/>
        </authorList>
    </citation>
    <scope>NUCLEOTIDE SEQUENCE [LARGE SCALE GENOMIC DNA]</scope>
    <source>
        <strain evidence="2 3">MCA 5214</strain>
    </source>
</reference>
<dbReference type="EMBL" id="KZ819663">
    <property type="protein sequence ID" value="PWN29520.1"/>
    <property type="molecule type" value="Genomic_DNA"/>
</dbReference>
<feature type="chain" id="PRO_5016288567" evidence="1">
    <location>
        <begin position="26"/>
        <end position="391"/>
    </location>
</feature>
<sequence>MIAKRFLSVGLVAVCLALAAQPAQANWIDDAQAGGQRVFQAAFDTWTESDLRSYLLERGILSPSSTREQLIVMAKQDYSALSKSAVSATAGANAQASEAAQSAYSLASSVESVVRAQASSLSSNIASDLPSAASSLASQASSSASSVSKAGGSAASSASKDATAGATALSKSAESAASEASKSASSALAQATKTFDANKDYVFSSWKDSDLRKWLISNDVIKSDYEAKRDEYLKLVTDNWNSVTDTSAYWKTWTDSDLRNWLVANGYLKSDVEAKRDELLKLAQDNGQWLADSARSYTSWSDAKLKEYLKATGLNRVPSTREGLEREMRARFVPQKSFLDQLKDGVRNVVVGAHDAVGQGHSAGASASVSSALSAASASASSAVSAAHEEL</sequence>
<organism evidence="2 3">
    <name type="scientific">Jaminaea rosea</name>
    <dbReference type="NCBI Taxonomy" id="1569628"/>
    <lineage>
        <taxon>Eukaryota</taxon>
        <taxon>Fungi</taxon>
        <taxon>Dikarya</taxon>
        <taxon>Basidiomycota</taxon>
        <taxon>Ustilaginomycotina</taxon>
        <taxon>Exobasidiomycetes</taxon>
        <taxon>Microstromatales</taxon>
        <taxon>Microstromatales incertae sedis</taxon>
        <taxon>Jaminaea</taxon>
    </lineage>
</organism>
<dbReference type="STRING" id="1569628.A0A316UW42"/>
<accession>A0A316UW42</accession>
<dbReference type="Proteomes" id="UP000245884">
    <property type="component" value="Unassembled WGS sequence"/>
</dbReference>
<evidence type="ECO:0000256" key="1">
    <source>
        <dbReference type="SAM" id="SignalP"/>
    </source>
</evidence>
<protein>
    <submittedName>
        <fullName evidence="2">Uncharacterized protein</fullName>
    </submittedName>
</protein>
<keyword evidence="3" id="KW-1185">Reference proteome</keyword>
<evidence type="ECO:0000313" key="3">
    <source>
        <dbReference type="Proteomes" id="UP000245884"/>
    </source>
</evidence>
<proteinExistence type="predicted"/>
<feature type="signal peptide" evidence="1">
    <location>
        <begin position="1"/>
        <end position="25"/>
    </location>
</feature>
<dbReference type="AlphaFoldDB" id="A0A316UW42"/>
<dbReference type="GeneID" id="37027276"/>
<keyword evidence="1" id="KW-0732">Signal</keyword>
<dbReference type="Pfam" id="PF10281">
    <property type="entry name" value="Ish1"/>
    <property type="match status" value="3"/>
</dbReference>
<name>A0A316UW42_9BASI</name>
<dbReference type="OrthoDB" id="2527403at2759"/>
<dbReference type="RefSeq" id="XP_025364132.1">
    <property type="nucleotide sequence ID" value="XM_025505453.1"/>
</dbReference>